<sequence>MSSAIEPAVIEPGTVVLVGGGPGDPELITVAGMRALLGADVILYDRLAPTALLDGLDAECVNVGKIPRGAHTPQETTNQMLIDYARDGKRVVRFKGGDSFVFGRGGEEAIALAEAGVPVKVIPGVTSSVAAPELAGIPVTHRGLSQGVTIVAGHVRPDDERCTVNWSALAKTNTTIVILMGVKYLPDIVKKLLDSGLAPDTPAAVVSSAATDKQHTLRARVDEIVNVATREAVTPPSITIIGAVAGLDLKI</sequence>
<dbReference type="OrthoDB" id="9815856at2"/>
<evidence type="ECO:0000259" key="6">
    <source>
        <dbReference type="Pfam" id="PF00590"/>
    </source>
</evidence>
<dbReference type="GO" id="GO:0019354">
    <property type="term" value="P:siroheme biosynthetic process"/>
    <property type="evidence" value="ECO:0007669"/>
    <property type="project" value="InterPro"/>
</dbReference>
<dbReference type="PATRIC" id="fig|883161.3.peg.2079"/>
<keyword evidence="5" id="KW-0627">Porphyrin biosynthesis</keyword>
<keyword evidence="8" id="KW-1185">Reference proteome</keyword>
<evidence type="ECO:0000256" key="4">
    <source>
        <dbReference type="ARBA" id="ARBA00022691"/>
    </source>
</evidence>
<comment type="caution">
    <text evidence="7">The sequence shown here is derived from an EMBL/GenBank/DDBJ whole genome shotgun (WGS) entry which is preliminary data.</text>
</comment>
<dbReference type="InterPro" id="IPR014777">
    <property type="entry name" value="4pyrrole_Mease_sub1"/>
</dbReference>
<evidence type="ECO:0000256" key="2">
    <source>
        <dbReference type="ARBA" id="ARBA00022603"/>
    </source>
</evidence>
<dbReference type="EC" id="2.1.1.107" evidence="1"/>
<dbReference type="Proteomes" id="UP000014417">
    <property type="component" value="Unassembled WGS sequence"/>
</dbReference>
<keyword evidence="3 7" id="KW-0808">Transferase</keyword>
<dbReference type="RefSeq" id="WP_016456890.1">
    <property type="nucleotide sequence ID" value="NZ_KE150269.1"/>
</dbReference>
<accession>S2W2D2</accession>
<protein>
    <recommendedName>
        <fullName evidence="1">uroporphyrinogen-III C-methyltransferase</fullName>
        <ecNumber evidence="1">2.1.1.107</ecNumber>
    </recommendedName>
</protein>
<dbReference type="PANTHER" id="PTHR45790">
    <property type="entry name" value="SIROHEME SYNTHASE-RELATED"/>
    <property type="match status" value="1"/>
</dbReference>
<name>S2W2D2_9ACTN</name>
<dbReference type="InterPro" id="IPR035996">
    <property type="entry name" value="4pyrrol_Methylase_sf"/>
</dbReference>
<dbReference type="PANTHER" id="PTHR45790:SF3">
    <property type="entry name" value="S-ADENOSYL-L-METHIONINE-DEPENDENT UROPORPHYRINOGEN III METHYLTRANSFERASE, CHLOROPLASTIC"/>
    <property type="match status" value="1"/>
</dbReference>
<evidence type="ECO:0000256" key="3">
    <source>
        <dbReference type="ARBA" id="ARBA00022679"/>
    </source>
</evidence>
<gene>
    <name evidence="7" type="ORF">HMPREF9306_02087</name>
</gene>
<dbReference type="InterPro" id="IPR006366">
    <property type="entry name" value="CobA/CysG_C"/>
</dbReference>
<dbReference type="Pfam" id="PF00590">
    <property type="entry name" value="TP_methylase"/>
    <property type="match status" value="1"/>
</dbReference>
<dbReference type="NCBIfam" id="TIGR01469">
    <property type="entry name" value="cobA_cysG_Cterm"/>
    <property type="match status" value="1"/>
</dbReference>
<dbReference type="FunFam" id="3.30.950.10:FF:000001">
    <property type="entry name" value="Siroheme synthase"/>
    <property type="match status" value="1"/>
</dbReference>
<reference evidence="7 8" key="1">
    <citation type="submission" date="2013-04" db="EMBL/GenBank/DDBJ databases">
        <title>The Genome Sequence of Propionimicrobium lymphophilum ACS-093-V-SCH5.</title>
        <authorList>
            <consortium name="The Broad Institute Genomics Platform"/>
            <person name="Earl A."/>
            <person name="Ward D."/>
            <person name="Feldgarden M."/>
            <person name="Gevers D."/>
            <person name="Saerens B."/>
            <person name="Vaneechoutte M."/>
            <person name="Walker B."/>
            <person name="Young S."/>
            <person name="Zeng Q."/>
            <person name="Gargeya S."/>
            <person name="Fitzgerald M."/>
            <person name="Haas B."/>
            <person name="Abouelleil A."/>
            <person name="Allen A.W."/>
            <person name="Alvarado L."/>
            <person name="Arachchi H.M."/>
            <person name="Berlin A.M."/>
            <person name="Chapman S.B."/>
            <person name="Gainer-Dewar J."/>
            <person name="Goldberg J."/>
            <person name="Griggs A."/>
            <person name="Gujja S."/>
            <person name="Hansen M."/>
            <person name="Howarth C."/>
            <person name="Imamovic A."/>
            <person name="Ireland A."/>
            <person name="Larimer J."/>
            <person name="McCowan C."/>
            <person name="Murphy C."/>
            <person name="Pearson M."/>
            <person name="Poon T.W."/>
            <person name="Priest M."/>
            <person name="Roberts A."/>
            <person name="Saif S."/>
            <person name="Shea T."/>
            <person name="Sisk P."/>
            <person name="Sykes S."/>
            <person name="Wortman J."/>
            <person name="Nusbaum C."/>
            <person name="Birren B."/>
        </authorList>
    </citation>
    <scope>NUCLEOTIDE SEQUENCE [LARGE SCALE GENOMIC DNA]</scope>
    <source>
        <strain evidence="7 8">ACS-093-V-SCH5</strain>
    </source>
</reference>
<dbReference type="GO" id="GO:0032259">
    <property type="term" value="P:methylation"/>
    <property type="evidence" value="ECO:0007669"/>
    <property type="project" value="UniProtKB-KW"/>
</dbReference>
<dbReference type="InterPro" id="IPR050161">
    <property type="entry name" value="Siro_Cobalamin_biosynth"/>
</dbReference>
<keyword evidence="4" id="KW-0949">S-adenosyl-L-methionine</keyword>
<proteinExistence type="predicted"/>
<dbReference type="Gene3D" id="3.30.950.10">
    <property type="entry name" value="Methyltransferase, Cobalt-precorrin-4 Transmethylase, Domain 2"/>
    <property type="match status" value="1"/>
</dbReference>
<dbReference type="NCBIfam" id="NF004790">
    <property type="entry name" value="PRK06136.1"/>
    <property type="match status" value="1"/>
</dbReference>
<dbReference type="GO" id="GO:0004851">
    <property type="term" value="F:uroporphyrin-III C-methyltransferase activity"/>
    <property type="evidence" value="ECO:0007669"/>
    <property type="project" value="UniProtKB-EC"/>
</dbReference>
<evidence type="ECO:0000256" key="5">
    <source>
        <dbReference type="ARBA" id="ARBA00023244"/>
    </source>
</evidence>
<evidence type="ECO:0000313" key="7">
    <source>
        <dbReference type="EMBL" id="EPD32515.1"/>
    </source>
</evidence>
<evidence type="ECO:0000313" key="8">
    <source>
        <dbReference type="Proteomes" id="UP000014417"/>
    </source>
</evidence>
<keyword evidence="2 7" id="KW-0489">Methyltransferase</keyword>
<feature type="domain" description="Tetrapyrrole methylase" evidence="6">
    <location>
        <begin position="14"/>
        <end position="224"/>
    </location>
</feature>
<evidence type="ECO:0000256" key="1">
    <source>
        <dbReference type="ARBA" id="ARBA00012162"/>
    </source>
</evidence>
<dbReference type="AlphaFoldDB" id="S2W2D2"/>
<dbReference type="CDD" id="cd11642">
    <property type="entry name" value="SUMT"/>
    <property type="match status" value="1"/>
</dbReference>
<dbReference type="HOGENOM" id="CLU_011276_7_0_11"/>
<dbReference type="InterPro" id="IPR014776">
    <property type="entry name" value="4pyrrole_Mease_sub2"/>
</dbReference>
<dbReference type="STRING" id="883161.HMPREF9306_02087"/>
<organism evidence="7 8">
    <name type="scientific">Propionimicrobium lymphophilum ACS-093-V-SCH5</name>
    <dbReference type="NCBI Taxonomy" id="883161"/>
    <lineage>
        <taxon>Bacteria</taxon>
        <taxon>Bacillati</taxon>
        <taxon>Actinomycetota</taxon>
        <taxon>Actinomycetes</taxon>
        <taxon>Propionibacteriales</taxon>
        <taxon>Propionibacteriaceae</taxon>
        <taxon>Propionimicrobium</taxon>
    </lineage>
</organism>
<dbReference type="Gene3D" id="3.40.1010.10">
    <property type="entry name" value="Cobalt-precorrin-4 Transmethylase, Domain 1"/>
    <property type="match status" value="1"/>
</dbReference>
<dbReference type="EMBL" id="AGZR01000009">
    <property type="protein sequence ID" value="EPD32515.1"/>
    <property type="molecule type" value="Genomic_DNA"/>
</dbReference>
<dbReference type="SUPFAM" id="SSF53790">
    <property type="entry name" value="Tetrapyrrole methylase"/>
    <property type="match status" value="1"/>
</dbReference>
<dbReference type="InterPro" id="IPR000878">
    <property type="entry name" value="4pyrrol_Mease"/>
</dbReference>
<dbReference type="FunFam" id="3.40.1010.10:FF:000001">
    <property type="entry name" value="Siroheme synthase"/>
    <property type="match status" value="1"/>
</dbReference>